<dbReference type="GO" id="GO:0005634">
    <property type="term" value="C:nucleus"/>
    <property type="evidence" value="ECO:0007669"/>
    <property type="project" value="UniProtKB-SubCell"/>
</dbReference>
<evidence type="ECO:0000256" key="9">
    <source>
        <dbReference type="ARBA" id="ARBA00023242"/>
    </source>
</evidence>
<gene>
    <name evidence="14" type="ORF">PTSG_03380</name>
</gene>
<dbReference type="InterPro" id="IPR044752">
    <property type="entry name" value="PIN-like_EXO1"/>
</dbReference>
<dbReference type="SMART" id="SM00484">
    <property type="entry name" value="XPGI"/>
    <property type="match status" value="1"/>
</dbReference>
<dbReference type="AlphaFoldDB" id="F2U515"/>
<dbReference type="CDD" id="cd09857">
    <property type="entry name" value="PIN_EXO1"/>
    <property type="match status" value="1"/>
</dbReference>
<evidence type="ECO:0000259" key="13">
    <source>
        <dbReference type="SMART" id="SM00485"/>
    </source>
</evidence>
<feature type="region of interest" description="Disordered" evidence="11">
    <location>
        <begin position="503"/>
        <end position="531"/>
    </location>
</feature>
<dbReference type="GeneID" id="16076554"/>
<evidence type="ECO:0000256" key="3">
    <source>
        <dbReference type="ARBA" id="ARBA00022723"/>
    </source>
</evidence>
<feature type="compositionally biased region" description="Basic and acidic residues" evidence="11">
    <location>
        <begin position="402"/>
        <end position="411"/>
    </location>
</feature>
<dbReference type="Proteomes" id="UP000007799">
    <property type="component" value="Unassembled WGS sequence"/>
</dbReference>
<dbReference type="InterPro" id="IPR006085">
    <property type="entry name" value="XPG_DNA_repair_N"/>
</dbReference>
<sequence>MGVPGLINLVRPVVQTVNLERFTGQRVAIDISSFAYKGCYSRSLELLRNAEDLRPYRFVFKRLALLTTAGITPVVVFDGAPLAAKAEENARRQRQRKAAREEALKLRKQGKVHEARKASRRALHVSRDMQRTLMAMLDRLNIEYVVAPYEADAQLAFMARTGRVAAVLSDDSDMLCFGVPHVLRNLRSSGTCDSIQFHHLQELTLTRYGVRLSLRDLRLDTLQLAAVLSGCDYLPKHSGAHIHGIGMRTAMYVTHKYKTYTDIMQHLRQNYIITDDLDAKVRHAMLAFTCQVVWDDTAQARRRLPPLAPEPADDDGDSAHPATTPLFEFTSDPANEGRTVAGVVHVENAVERARGRADPDTGHTCHRVRLRPALKAIVSDMRNGRLETTSHRSRRPGRKPRDHNGRDDCGKSTKRGKRGQKRRGQDQNKNPRVAVLMPFKRLGVELERSKVCWADEVHCNHGTLPAHSAHCGTTPPGNPLHSGGLAQTTRKEIVERKVAFREARSVPKASKTLKKKKEEEGPQEVPSGVAV</sequence>
<dbReference type="SMART" id="SM00485">
    <property type="entry name" value="XPGN"/>
    <property type="match status" value="1"/>
</dbReference>
<dbReference type="Gene3D" id="1.10.150.20">
    <property type="entry name" value="5' to 3' exonuclease, C-terminal subdomain"/>
    <property type="match status" value="1"/>
</dbReference>
<dbReference type="Pfam" id="PF00867">
    <property type="entry name" value="XPG_I"/>
    <property type="match status" value="1"/>
</dbReference>
<dbReference type="GO" id="GO:0006281">
    <property type="term" value="P:DNA repair"/>
    <property type="evidence" value="ECO:0007669"/>
    <property type="project" value="UniProtKB-KW"/>
</dbReference>
<keyword evidence="4" id="KW-0255">Endonuclease</keyword>
<keyword evidence="15" id="KW-1185">Reference proteome</keyword>
<feature type="region of interest" description="Disordered" evidence="11">
    <location>
        <begin position="305"/>
        <end position="334"/>
    </location>
</feature>
<keyword evidence="9" id="KW-0539">Nucleus</keyword>
<keyword evidence="2" id="KW-0540">Nuclease</keyword>
<organism evidence="15">
    <name type="scientific">Salpingoeca rosetta (strain ATCC 50818 / BSB-021)</name>
    <dbReference type="NCBI Taxonomy" id="946362"/>
    <lineage>
        <taxon>Eukaryota</taxon>
        <taxon>Choanoflagellata</taxon>
        <taxon>Craspedida</taxon>
        <taxon>Salpingoecidae</taxon>
        <taxon>Salpingoeca</taxon>
    </lineage>
</organism>
<feature type="region of interest" description="Disordered" evidence="11">
    <location>
        <begin position="377"/>
        <end position="434"/>
    </location>
</feature>
<dbReference type="InterPro" id="IPR006084">
    <property type="entry name" value="XPG/Rad2"/>
</dbReference>
<keyword evidence="10" id="KW-0175">Coiled coil</keyword>
<keyword evidence="8" id="KW-0234">DNA repair</keyword>
<evidence type="ECO:0000256" key="6">
    <source>
        <dbReference type="ARBA" id="ARBA00022801"/>
    </source>
</evidence>
<proteinExistence type="predicted"/>
<dbReference type="PANTHER" id="PTHR11081:SF9">
    <property type="entry name" value="FLAP ENDONUCLEASE 1"/>
    <property type="match status" value="1"/>
</dbReference>
<dbReference type="STRING" id="946362.F2U515"/>
<evidence type="ECO:0000313" key="14">
    <source>
        <dbReference type="EMBL" id="EGD82731.1"/>
    </source>
</evidence>
<evidence type="ECO:0000256" key="7">
    <source>
        <dbReference type="ARBA" id="ARBA00022842"/>
    </source>
</evidence>
<evidence type="ECO:0000256" key="8">
    <source>
        <dbReference type="ARBA" id="ARBA00023204"/>
    </source>
</evidence>
<protein>
    <submittedName>
        <fullName evidence="14">Uncharacterized protein</fullName>
    </submittedName>
</protein>
<evidence type="ECO:0000256" key="1">
    <source>
        <dbReference type="ARBA" id="ARBA00004123"/>
    </source>
</evidence>
<dbReference type="InterPro" id="IPR036279">
    <property type="entry name" value="5-3_exonuclease_C_sf"/>
</dbReference>
<dbReference type="GO" id="GO:0017108">
    <property type="term" value="F:5'-flap endonuclease activity"/>
    <property type="evidence" value="ECO:0007669"/>
    <property type="project" value="TreeGrafter"/>
</dbReference>
<feature type="coiled-coil region" evidence="10">
    <location>
        <begin position="82"/>
        <end position="109"/>
    </location>
</feature>
<dbReference type="InParanoid" id="F2U515"/>
<dbReference type="PRINTS" id="PR00853">
    <property type="entry name" value="XPGRADSUPER"/>
</dbReference>
<keyword evidence="7" id="KW-0460">Magnesium</keyword>
<dbReference type="PROSITE" id="PS00842">
    <property type="entry name" value="XPG_2"/>
    <property type="match status" value="1"/>
</dbReference>
<dbReference type="PANTHER" id="PTHR11081">
    <property type="entry name" value="FLAP ENDONUCLEASE FAMILY MEMBER"/>
    <property type="match status" value="1"/>
</dbReference>
<comment type="subcellular location">
    <subcellularLocation>
        <location evidence="1">Nucleus</location>
    </subcellularLocation>
</comment>
<dbReference type="SUPFAM" id="SSF88723">
    <property type="entry name" value="PIN domain-like"/>
    <property type="match status" value="1"/>
</dbReference>
<name>F2U515_SALR5</name>
<dbReference type="Gene3D" id="3.40.50.1010">
    <property type="entry name" value="5'-nuclease"/>
    <property type="match status" value="1"/>
</dbReference>
<dbReference type="GO" id="GO:0046872">
    <property type="term" value="F:metal ion binding"/>
    <property type="evidence" value="ECO:0007669"/>
    <property type="project" value="UniProtKB-KW"/>
</dbReference>
<dbReference type="InterPro" id="IPR006086">
    <property type="entry name" value="XPG-I_dom"/>
</dbReference>
<feature type="compositionally biased region" description="Basic residues" evidence="11">
    <location>
        <begin position="412"/>
        <end position="422"/>
    </location>
</feature>
<dbReference type="SUPFAM" id="SSF47807">
    <property type="entry name" value="5' to 3' exonuclease, C-terminal subdomain"/>
    <property type="match status" value="1"/>
</dbReference>
<feature type="compositionally biased region" description="Basic residues" evidence="11">
    <location>
        <begin position="391"/>
        <end position="401"/>
    </location>
</feature>
<keyword evidence="5" id="KW-0227">DNA damage</keyword>
<keyword evidence="6" id="KW-0378">Hydrolase</keyword>
<dbReference type="Pfam" id="PF00752">
    <property type="entry name" value="XPG_N"/>
    <property type="match status" value="1"/>
</dbReference>
<evidence type="ECO:0000259" key="12">
    <source>
        <dbReference type="SMART" id="SM00484"/>
    </source>
</evidence>
<evidence type="ECO:0000256" key="4">
    <source>
        <dbReference type="ARBA" id="ARBA00022759"/>
    </source>
</evidence>
<dbReference type="OrthoDB" id="26491at2759"/>
<evidence type="ECO:0000256" key="2">
    <source>
        <dbReference type="ARBA" id="ARBA00022722"/>
    </source>
</evidence>
<evidence type="ECO:0000256" key="11">
    <source>
        <dbReference type="SAM" id="MobiDB-lite"/>
    </source>
</evidence>
<reference evidence="14" key="1">
    <citation type="submission" date="2009-08" db="EMBL/GenBank/DDBJ databases">
        <title>Annotation of Salpingoeca rosetta.</title>
        <authorList>
            <consortium name="The Broad Institute Genome Sequencing Platform"/>
            <person name="Russ C."/>
            <person name="Cuomo C."/>
            <person name="Burger G."/>
            <person name="Gray M.W."/>
            <person name="Holland P.W.H."/>
            <person name="King N."/>
            <person name="Lang F.B.F."/>
            <person name="Roger A.J."/>
            <person name="Ruiz-Trillo I."/>
            <person name="Young S.K."/>
            <person name="Zeng Q."/>
            <person name="Gargeya S."/>
            <person name="Alvarado L."/>
            <person name="Berlin A."/>
            <person name="Chapman S.B."/>
            <person name="Chen Z."/>
            <person name="Freedman E."/>
            <person name="Gellesch M."/>
            <person name="Goldberg J."/>
            <person name="Griggs A."/>
            <person name="Gujja S."/>
            <person name="Heilman E."/>
            <person name="Heiman D."/>
            <person name="Howarth C."/>
            <person name="Mehta T."/>
            <person name="Neiman D."/>
            <person name="Pearson M."/>
            <person name="Roberts A."/>
            <person name="Saif S."/>
            <person name="Shea T."/>
            <person name="Shenoy N."/>
            <person name="Sisk P."/>
            <person name="Stolte C."/>
            <person name="Sykes S."/>
            <person name="White J."/>
            <person name="Yandava C."/>
            <person name="Haas B."/>
            <person name="Nusbaum C."/>
            <person name="Birren B."/>
        </authorList>
    </citation>
    <scope>NUCLEOTIDE SEQUENCE [LARGE SCALE GENOMIC DNA]</scope>
    <source>
        <strain evidence="14">ATCC 50818</strain>
    </source>
</reference>
<feature type="domain" description="XPG-I" evidence="12">
    <location>
        <begin position="138"/>
        <end position="205"/>
    </location>
</feature>
<dbReference type="InterPro" id="IPR019974">
    <property type="entry name" value="XPG_CS"/>
</dbReference>
<dbReference type="KEGG" id="sre:PTSG_03380"/>
<dbReference type="RefSeq" id="XP_004995967.1">
    <property type="nucleotide sequence ID" value="XM_004995910.1"/>
</dbReference>
<evidence type="ECO:0000256" key="5">
    <source>
        <dbReference type="ARBA" id="ARBA00022763"/>
    </source>
</evidence>
<dbReference type="InterPro" id="IPR029060">
    <property type="entry name" value="PIN-like_dom_sf"/>
</dbReference>
<feature type="domain" description="XPG N-terminal" evidence="13">
    <location>
        <begin position="1"/>
        <end position="99"/>
    </location>
</feature>
<evidence type="ECO:0000313" key="15">
    <source>
        <dbReference type="Proteomes" id="UP000007799"/>
    </source>
</evidence>
<dbReference type="EMBL" id="GL832961">
    <property type="protein sequence ID" value="EGD82731.1"/>
    <property type="molecule type" value="Genomic_DNA"/>
</dbReference>
<dbReference type="eggNOG" id="KOG2518">
    <property type="taxonomic scope" value="Eukaryota"/>
</dbReference>
<evidence type="ECO:0000256" key="10">
    <source>
        <dbReference type="SAM" id="Coils"/>
    </source>
</evidence>
<accession>F2U515</accession>
<keyword evidence="3" id="KW-0479">Metal-binding</keyword>